<reference evidence="1" key="1">
    <citation type="submission" date="2014-11" db="EMBL/GenBank/DDBJ databases">
        <authorList>
            <person name="Amaro Gonzalez C."/>
        </authorList>
    </citation>
    <scope>NUCLEOTIDE SEQUENCE</scope>
</reference>
<dbReference type="AlphaFoldDB" id="A0A0E9VGL4"/>
<name>A0A0E9VGL4_ANGAN</name>
<proteinExistence type="predicted"/>
<dbReference type="EMBL" id="GBXM01031997">
    <property type="protein sequence ID" value="JAH76580.1"/>
    <property type="molecule type" value="Transcribed_RNA"/>
</dbReference>
<sequence>MGSRSKRTFPPWVLLWKTTQNPDLTQV</sequence>
<reference evidence="1" key="2">
    <citation type="journal article" date="2015" name="Fish Shellfish Immunol.">
        <title>Early steps in the European eel (Anguilla anguilla)-Vibrio vulnificus interaction in the gills: Role of the RtxA13 toxin.</title>
        <authorList>
            <person name="Callol A."/>
            <person name="Pajuelo D."/>
            <person name="Ebbesson L."/>
            <person name="Teles M."/>
            <person name="MacKenzie S."/>
            <person name="Amaro C."/>
        </authorList>
    </citation>
    <scope>NUCLEOTIDE SEQUENCE</scope>
</reference>
<evidence type="ECO:0000313" key="1">
    <source>
        <dbReference type="EMBL" id="JAH76580.1"/>
    </source>
</evidence>
<protein>
    <submittedName>
        <fullName evidence="1">Uncharacterized protein</fullName>
    </submittedName>
</protein>
<accession>A0A0E9VGL4</accession>
<organism evidence="1">
    <name type="scientific">Anguilla anguilla</name>
    <name type="common">European freshwater eel</name>
    <name type="synonym">Muraena anguilla</name>
    <dbReference type="NCBI Taxonomy" id="7936"/>
    <lineage>
        <taxon>Eukaryota</taxon>
        <taxon>Metazoa</taxon>
        <taxon>Chordata</taxon>
        <taxon>Craniata</taxon>
        <taxon>Vertebrata</taxon>
        <taxon>Euteleostomi</taxon>
        <taxon>Actinopterygii</taxon>
        <taxon>Neopterygii</taxon>
        <taxon>Teleostei</taxon>
        <taxon>Anguilliformes</taxon>
        <taxon>Anguillidae</taxon>
        <taxon>Anguilla</taxon>
    </lineage>
</organism>